<evidence type="ECO:0000256" key="2">
    <source>
        <dbReference type="SAM" id="MobiDB-lite"/>
    </source>
</evidence>
<name>A0A8T9CQP7_ECOLX</name>
<evidence type="ECO:0000256" key="1">
    <source>
        <dbReference type="ARBA" id="ARBA00022612"/>
    </source>
</evidence>
<protein>
    <submittedName>
        <fullName evidence="5">Oxidoreductase</fullName>
    </submittedName>
</protein>
<keyword evidence="1" id="KW-1188">Viral release from host cell</keyword>
<evidence type="ECO:0000259" key="3">
    <source>
        <dbReference type="Pfam" id="PF06056"/>
    </source>
</evidence>
<comment type="caution">
    <text evidence="5">The sequence shown here is derived from an EMBL/GenBank/DDBJ whole genome shotgun (WGS) entry which is preliminary data.</text>
</comment>
<dbReference type="EMBL" id="QYOH01000064">
    <property type="protein sequence ID" value="TXU29771.1"/>
    <property type="molecule type" value="Genomic_DNA"/>
</dbReference>
<dbReference type="InterPro" id="IPR010332">
    <property type="entry name" value="ATPase_terminase-su_N"/>
</dbReference>
<proteinExistence type="predicted"/>
<organism evidence="5 6">
    <name type="scientific">Escherichia coli</name>
    <dbReference type="NCBI Taxonomy" id="562"/>
    <lineage>
        <taxon>Bacteria</taxon>
        <taxon>Pseudomonadati</taxon>
        <taxon>Pseudomonadota</taxon>
        <taxon>Gammaproteobacteria</taxon>
        <taxon>Enterobacterales</taxon>
        <taxon>Enterobacteriaceae</taxon>
        <taxon>Escherichia</taxon>
    </lineage>
</organism>
<dbReference type="Pfam" id="PF06056">
    <property type="entry name" value="Terminase_5"/>
    <property type="match status" value="1"/>
</dbReference>
<evidence type="ECO:0000259" key="4">
    <source>
        <dbReference type="Pfam" id="PF17289"/>
    </source>
</evidence>
<dbReference type="AlphaFoldDB" id="A0A8T9CQP7"/>
<feature type="domain" description="Terminase large subunit gp17-like C-terminal" evidence="4">
    <location>
        <begin position="413"/>
        <end position="453"/>
    </location>
</feature>
<evidence type="ECO:0000313" key="5">
    <source>
        <dbReference type="EMBL" id="TXU29771.1"/>
    </source>
</evidence>
<evidence type="ECO:0000313" key="6">
    <source>
        <dbReference type="Proteomes" id="UP000460654"/>
    </source>
</evidence>
<feature type="domain" description="Terminase ATPase subunit N-terminal" evidence="3">
    <location>
        <begin position="12"/>
        <end position="69"/>
    </location>
</feature>
<dbReference type="Gene3D" id="3.40.50.300">
    <property type="entry name" value="P-loop containing nucleotide triphosphate hydrolases"/>
    <property type="match status" value="1"/>
</dbReference>
<dbReference type="Proteomes" id="UP000460654">
    <property type="component" value="Unassembled WGS sequence"/>
</dbReference>
<gene>
    <name evidence="5" type="ORF">D4N09_24375</name>
</gene>
<dbReference type="RefSeq" id="WP_148496881.1">
    <property type="nucleotide sequence ID" value="NZ_QYOH01000064.1"/>
</dbReference>
<feature type="region of interest" description="Disordered" evidence="2">
    <location>
        <begin position="105"/>
        <end position="125"/>
    </location>
</feature>
<sequence>MTITTDTTLLHDPRRQAALLYWQGFSVPQIAAMLQMKRPTVQSWKQRDGWDSVAPISRVEMSLEARLTQLIIKPQKTGGDFKEIDLLGRQIERLARVNRYSQTGNEADLNPNVANRNKGGRRKPKKNFFSDEAIEKLEQIFFEQSFDYQLHWYRAGLEHRIRDILKSRQIGATFYFSREALLRALKTGHNQIFLSASKTQAYVFREYIIAFARLVDVDLTGDPIVLGNNGAKLIFLGTNSNTAQSHNGDLYVDEIFWIPNFQVLRKVASGMASQSHLRSTYFSTPSTLAHDAYPFWSGELFNRGRASAAERVEIDVSHNALAGGLLCADGQWRQIVTIEDALKGGCTLFDIEQLKRENSADDFKNLFMCEFVDDKASVFPFEELQRCMVDTLEEWEDYSPFAANPFGSRPVWIGYDPSHRGDSAGCVVLAPPVVAGGKFRILERHQWKGMDFAT</sequence>
<accession>A0A8T9CQP7</accession>
<dbReference type="Pfam" id="PF03237">
    <property type="entry name" value="Terminase_6N"/>
    <property type="match status" value="1"/>
</dbReference>
<feature type="non-terminal residue" evidence="5">
    <location>
        <position position="454"/>
    </location>
</feature>
<dbReference type="InterPro" id="IPR035421">
    <property type="entry name" value="Terminase_6C"/>
</dbReference>
<dbReference type="Pfam" id="PF17289">
    <property type="entry name" value="Terminase_6C"/>
    <property type="match status" value="1"/>
</dbReference>
<dbReference type="InterPro" id="IPR027417">
    <property type="entry name" value="P-loop_NTPase"/>
</dbReference>
<reference evidence="5 6" key="1">
    <citation type="submission" date="2018-09" db="EMBL/GenBank/DDBJ databases">
        <title>Persistent metagenomic signatures of early life antibiotic treatment in the infant gut microbiota and resistome.</title>
        <authorList>
            <person name="Gasparrini A.J."/>
        </authorList>
    </citation>
    <scope>NUCLEOTIDE SEQUENCE [LARGE SCALE GENOMIC DNA]</scope>
    <source>
        <strain evidence="5 6">T0181B.E-10</strain>
    </source>
</reference>